<dbReference type="PANTHER" id="PTHR30537:SF5">
    <property type="entry name" value="HTH-TYPE TRANSCRIPTIONAL ACTIVATOR TTDR-RELATED"/>
    <property type="match status" value="1"/>
</dbReference>
<protein>
    <submittedName>
        <fullName evidence="6">LysR family transcriptional regulator</fullName>
    </submittedName>
</protein>
<dbReference type="PROSITE" id="PS50931">
    <property type="entry name" value="HTH_LYSR"/>
    <property type="match status" value="1"/>
</dbReference>
<proteinExistence type="inferred from homology"/>
<name>A0A7Y4P555_9BURK</name>
<evidence type="ECO:0000256" key="2">
    <source>
        <dbReference type="ARBA" id="ARBA00023015"/>
    </source>
</evidence>
<evidence type="ECO:0000313" key="7">
    <source>
        <dbReference type="Proteomes" id="UP000541421"/>
    </source>
</evidence>
<dbReference type="Pfam" id="PF03466">
    <property type="entry name" value="LysR_substrate"/>
    <property type="match status" value="1"/>
</dbReference>
<dbReference type="GO" id="GO:0003700">
    <property type="term" value="F:DNA-binding transcription factor activity"/>
    <property type="evidence" value="ECO:0007669"/>
    <property type="project" value="InterPro"/>
</dbReference>
<evidence type="ECO:0000313" key="6">
    <source>
        <dbReference type="EMBL" id="NOL49423.1"/>
    </source>
</evidence>
<dbReference type="GO" id="GO:0006351">
    <property type="term" value="P:DNA-templated transcription"/>
    <property type="evidence" value="ECO:0007669"/>
    <property type="project" value="TreeGrafter"/>
</dbReference>
<keyword evidence="3" id="KW-0238">DNA-binding</keyword>
<sequence length="303" mass="35091">MNKLEALKYFCVASETLNFRETAQRLSVSPQVVTRMIAELETTLGESLFKRNTRNIRLTEFGNQFLPQAQQLLADSERLFSTHHKPSQKTMQGMVRMTLPPLPYNNQLLSQLLFALAPYPDITIDWQVSIDKLKAIDDNIDIGLRVCREPEPHWIAQHICAFDEKIVAAPSLIERLGMPKDLTDLAQNYPLSGLVNPKLKRIWDWQVNKDIHFFPNQIRFMSSDAIYELQSALVGRTCSQLIDVICAPYLKNGQLIELFPDLEKQPWHLYLYRPYQSIVTDRVMFIFEQLKTILKELYTSSTT</sequence>
<keyword evidence="7" id="KW-1185">Reference proteome</keyword>
<feature type="domain" description="HTH lysR-type" evidence="5">
    <location>
        <begin position="1"/>
        <end position="59"/>
    </location>
</feature>
<reference evidence="6 7" key="1">
    <citation type="submission" date="2020-05" db="EMBL/GenBank/DDBJ databases">
        <authorList>
            <person name="Niu N."/>
        </authorList>
    </citation>
    <scope>NUCLEOTIDE SEQUENCE [LARGE SCALE GENOMIC DNA]</scope>
    <source>
        <strain evidence="6 7">LMG10982</strain>
    </source>
</reference>
<dbReference type="SUPFAM" id="SSF53850">
    <property type="entry name" value="Periplasmic binding protein-like II"/>
    <property type="match status" value="1"/>
</dbReference>
<gene>
    <name evidence="6" type="ORF">HKX40_04635</name>
</gene>
<organism evidence="6 7">
    <name type="scientific">Pelistega europaea</name>
    <dbReference type="NCBI Taxonomy" id="106147"/>
    <lineage>
        <taxon>Bacteria</taxon>
        <taxon>Pseudomonadati</taxon>
        <taxon>Pseudomonadota</taxon>
        <taxon>Betaproteobacteria</taxon>
        <taxon>Burkholderiales</taxon>
        <taxon>Alcaligenaceae</taxon>
        <taxon>Pelistega</taxon>
    </lineage>
</organism>
<evidence type="ECO:0000256" key="3">
    <source>
        <dbReference type="ARBA" id="ARBA00023125"/>
    </source>
</evidence>
<dbReference type="GO" id="GO:0043565">
    <property type="term" value="F:sequence-specific DNA binding"/>
    <property type="evidence" value="ECO:0007669"/>
    <property type="project" value="TreeGrafter"/>
</dbReference>
<dbReference type="InterPro" id="IPR036390">
    <property type="entry name" value="WH_DNA-bd_sf"/>
</dbReference>
<dbReference type="InterPro" id="IPR000847">
    <property type="entry name" value="LysR_HTH_N"/>
</dbReference>
<dbReference type="RefSeq" id="WP_171588394.1">
    <property type="nucleotide sequence ID" value="NZ_JABGBO010000004.1"/>
</dbReference>
<dbReference type="AlphaFoldDB" id="A0A7Y4P555"/>
<dbReference type="Pfam" id="PF00126">
    <property type="entry name" value="HTH_1"/>
    <property type="match status" value="1"/>
</dbReference>
<keyword evidence="2" id="KW-0805">Transcription regulation</keyword>
<evidence type="ECO:0000259" key="5">
    <source>
        <dbReference type="PROSITE" id="PS50931"/>
    </source>
</evidence>
<evidence type="ECO:0000256" key="1">
    <source>
        <dbReference type="ARBA" id="ARBA00009437"/>
    </source>
</evidence>
<dbReference type="Gene3D" id="3.40.190.290">
    <property type="match status" value="1"/>
</dbReference>
<keyword evidence="4" id="KW-0804">Transcription</keyword>
<dbReference type="InterPro" id="IPR005119">
    <property type="entry name" value="LysR_subst-bd"/>
</dbReference>
<dbReference type="InterPro" id="IPR058163">
    <property type="entry name" value="LysR-type_TF_proteobact-type"/>
</dbReference>
<dbReference type="PANTHER" id="PTHR30537">
    <property type="entry name" value="HTH-TYPE TRANSCRIPTIONAL REGULATOR"/>
    <property type="match status" value="1"/>
</dbReference>
<accession>A0A7Y4P555</accession>
<comment type="similarity">
    <text evidence="1">Belongs to the LysR transcriptional regulatory family.</text>
</comment>
<dbReference type="Proteomes" id="UP000541421">
    <property type="component" value="Unassembled WGS sequence"/>
</dbReference>
<evidence type="ECO:0000256" key="4">
    <source>
        <dbReference type="ARBA" id="ARBA00023163"/>
    </source>
</evidence>
<dbReference type="Gene3D" id="1.10.10.10">
    <property type="entry name" value="Winged helix-like DNA-binding domain superfamily/Winged helix DNA-binding domain"/>
    <property type="match status" value="1"/>
</dbReference>
<comment type="caution">
    <text evidence="6">The sequence shown here is derived from an EMBL/GenBank/DDBJ whole genome shotgun (WGS) entry which is preliminary data.</text>
</comment>
<dbReference type="InterPro" id="IPR036388">
    <property type="entry name" value="WH-like_DNA-bd_sf"/>
</dbReference>
<dbReference type="EMBL" id="JABGBO010000004">
    <property type="protein sequence ID" value="NOL49423.1"/>
    <property type="molecule type" value="Genomic_DNA"/>
</dbReference>
<dbReference type="SUPFAM" id="SSF46785">
    <property type="entry name" value="Winged helix' DNA-binding domain"/>
    <property type="match status" value="1"/>
</dbReference>